<evidence type="ECO:0000256" key="2">
    <source>
        <dbReference type="ARBA" id="ARBA00022741"/>
    </source>
</evidence>
<dbReference type="EC" id="6.3.4.15" evidence="5"/>
<proteinExistence type="predicted"/>
<dbReference type="SUPFAM" id="SSF55681">
    <property type="entry name" value="Class II aaRS and biotin synthetases"/>
    <property type="match status" value="1"/>
</dbReference>
<accession>A0AAE4ATG9</accession>
<keyword evidence="9" id="KW-1185">Reference proteome</keyword>
<gene>
    <name evidence="8" type="ORF">J2S73_002730</name>
</gene>
<keyword evidence="3" id="KW-0067">ATP-binding</keyword>
<dbReference type="Proteomes" id="UP001229244">
    <property type="component" value="Unassembled WGS sequence"/>
</dbReference>
<evidence type="ECO:0000313" key="8">
    <source>
        <dbReference type="EMBL" id="MDQ0316273.1"/>
    </source>
</evidence>
<keyword evidence="1 8" id="KW-0436">Ligase</keyword>
<dbReference type="RefSeq" id="WP_306886102.1">
    <property type="nucleotide sequence ID" value="NZ_JAUSUL010000002.1"/>
</dbReference>
<evidence type="ECO:0000256" key="6">
    <source>
        <dbReference type="ARBA" id="ARBA00047846"/>
    </source>
</evidence>
<organism evidence="8 9">
    <name type="scientific">Amorphus orientalis</name>
    <dbReference type="NCBI Taxonomy" id="649198"/>
    <lineage>
        <taxon>Bacteria</taxon>
        <taxon>Pseudomonadati</taxon>
        <taxon>Pseudomonadota</taxon>
        <taxon>Alphaproteobacteria</taxon>
        <taxon>Hyphomicrobiales</taxon>
        <taxon>Amorphaceae</taxon>
        <taxon>Amorphus</taxon>
    </lineage>
</organism>
<name>A0AAE4ATG9_9HYPH</name>
<dbReference type="SUPFAM" id="SSF50037">
    <property type="entry name" value="C-terminal domain of transcriptional repressors"/>
    <property type="match status" value="1"/>
</dbReference>
<dbReference type="GO" id="GO:0004077">
    <property type="term" value="F:biotin--[biotin carboxyl-carrier protein] ligase activity"/>
    <property type="evidence" value="ECO:0007669"/>
    <property type="project" value="UniProtKB-EC"/>
</dbReference>
<dbReference type="PANTHER" id="PTHR12835">
    <property type="entry name" value="BIOTIN PROTEIN LIGASE"/>
    <property type="match status" value="1"/>
</dbReference>
<dbReference type="InterPro" id="IPR003142">
    <property type="entry name" value="BPL_C"/>
</dbReference>
<keyword evidence="2" id="KW-0547">Nucleotide-binding</keyword>
<evidence type="ECO:0000256" key="4">
    <source>
        <dbReference type="ARBA" id="ARBA00023267"/>
    </source>
</evidence>
<feature type="domain" description="BPL/LPL catalytic" evidence="7">
    <location>
        <begin position="8"/>
        <end position="199"/>
    </location>
</feature>
<dbReference type="InterPro" id="IPR008988">
    <property type="entry name" value="Transcriptional_repressor_C"/>
</dbReference>
<comment type="catalytic activity">
    <reaction evidence="6">
        <text>biotin + L-lysyl-[protein] + ATP = N(6)-biotinyl-L-lysyl-[protein] + AMP + diphosphate + H(+)</text>
        <dbReference type="Rhea" id="RHEA:11756"/>
        <dbReference type="Rhea" id="RHEA-COMP:9752"/>
        <dbReference type="Rhea" id="RHEA-COMP:10505"/>
        <dbReference type="ChEBI" id="CHEBI:15378"/>
        <dbReference type="ChEBI" id="CHEBI:29969"/>
        <dbReference type="ChEBI" id="CHEBI:30616"/>
        <dbReference type="ChEBI" id="CHEBI:33019"/>
        <dbReference type="ChEBI" id="CHEBI:57586"/>
        <dbReference type="ChEBI" id="CHEBI:83144"/>
        <dbReference type="ChEBI" id="CHEBI:456215"/>
        <dbReference type="EC" id="6.3.4.15"/>
    </reaction>
</comment>
<dbReference type="GO" id="GO:0005524">
    <property type="term" value="F:ATP binding"/>
    <property type="evidence" value="ECO:0007669"/>
    <property type="project" value="UniProtKB-KW"/>
</dbReference>
<evidence type="ECO:0000313" key="9">
    <source>
        <dbReference type="Proteomes" id="UP001229244"/>
    </source>
</evidence>
<dbReference type="InterPro" id="IPR045864">
    <property type="entry name" value="aa-tRNA-synth_II/BPL/LPL"/>
</dbReference>
<dbReference type="Gene3D" id="2.30.30.100">
    <property type="match status" value="1"/>
</dbReference>
<comment type="caution">
    <text evidence="8">The sequence shown here is derived from an EMBL/GenBank/DDBJ whole genome shotgun (WGS) entry which is preliminary data.</text>
</comment>
<sequence>MGFRLGPKAESAGIRLVSFPEVGSTNAVAMERLQAGDRGPLWVVSSRQTSGKGRRGNSWATPEGNLAASLLLSVPTEPVTTATLGFVAGLALTDALSVLFGQATAGVPAETDAGAHSFRLKWPNDVLYGGAKVAGILLESRVGEGGAAVVIGIGVNVATAPDGLSYPVAALADIDASVTADRLFEALAEAWTERYEMWASNPGFARMRETWLRRASGIGSEIAVSRGDDVVRGVFETVDEDGQLVLRTDDGRQERIAAGEVHFGSAATVRS</sequence>
<evidence type="ECO:0000256" key="1">
    <source>
        <dbReference type="ARBA" id="ARBA00022598"/>
    </source>
</evidence>
<keyword evidence="4" id="KW-0092">Biotin</keyword>
<dbReference type="Pfam" id="PF03099">
    <property type="entry name" value="BPL_LplA_LipB"/>
    <property type="match status" value="1"/>
</dbReference>
<dbReference type="PANTHER" id="PTHR12835:SF5">
    <property type="entry name" value="BIOTIN--PROTEIN LIGASE"/>
    <property type="match status" value="1"/>
</dbReference>
<dbReference type="EMBL" id="JAUSUL010000002">
    <property type="protein sequence ID" value="MDQ0316273.1"/>
    <property type="molecule type" value="Genomic_DNA"/>
</dbReference>
<reference evidence="8" key="1">
    <citation type="submission" date="2023-07" db="EMBL/GenBank/DDBJ databases">
        <title>Genomic Encyclopedia of Type Strains, Phase IV (KMG-IV): sequencing the most valuable type-strain genomes for metagenomic binning, comparative biology and taxonomic classification.</title>
        <authorList>
            <person name="Goeker M."/>
        </authorList>
    </citation>
    <scope>NUCLEOTIDE SEQUENCE</scope>
    <source>
        <strain evidence="8">DSM 21202</strain>
    </source>
</reference>
<dbReference type="NCBIfam" id="TIGR00121">
    <property type="entry name" value="birA_ligase"/>
    <property type="match status" value="1"/>
</dbReference>
<evidence type="ECO:0000259" key="7">
    <source>
        <dbReference type="PROSITE" id="PS51733"/>
    </source>
</evidence>
<dbReference type="CDD" id="cd16442">
    <property type="entry name" value="BPL"/>
    <property type="match status" value="1"/>
</dbReference>
<dbReference type="InterPro" id="IPR004143">
    <property type="entry name" value="BPL_LPL_catalytic"/>
</dbReference>
<protein>
    <recommendedName>
        <fullName evidence="5">biotin--[biotin carboxyl-carrier protein] ligase</fullName>
        <ecNumber evidence="5">6.3.4.15</ecNumber>
    </recommendedName>
</protein>
<dbReference type="PROSITE" id="PS51733">
    <property type="entry name" value="BPL_LPL_CATALYTIC"/>
    <property type="match status" value="1"/>
</dbReference>
<dbReference type="Pfam" id="PF02237">
    <property type="entry name" value="BPL_C"/>
    <property type="match status" value="1"/>
</dbReference>
<dbReference type="GO" id="GO:0005737">
    <property type="term" value="C:cytoplasm"/>
    <property type="evidence" value="ECO:0007669"/>
    <property type="project" value="TreeGrafter"/>
</dbReference>
<dbReference type="AlphaFoldDB" id="A0AAE4ATG9"/>
<evidence type="ECO:0000256" key="3">
    <source>
        <dbReference type="ARBA" id="ARBA00022840"/>
    </source>
</evidence>
<dbReference type="InterPro" id="IPR004408">
    <property type="entry name" value="Biotin_CoA_COase_ligase"/>
</dbReference>
<evidence type="ECO:0000256" key="5">
    <source>
        <dbReference type="ARBA" id="ARBA00024227"/>
    </source>
</evidence>
<dbReference type="Gene3D" id="3.30.930.10">
    <property type="entry name" value="Bira Bifunctional Protein, Domain 2"/>
    <property type="match status" value="1"/>
</dbReference>